<dbReference type="EMBL" id="CP011340">
    <property type="protein sequence ID" value="ALC25336.1"/>
    <property type="molecule type" value="Genomic_DNA"/>
</dbReference>
<dbReference type="STRING" id="38300.SPRI_7030"/>
<reference evidence="1 2" key="1">
    <citation type="submission" date="2015-08" db="EMBL/GenBank/DDBJ databases">
        <title>Genome sequence of the pristinamycin over-producing bacterium Streptomyces pristinaespiralis HCCB10218.</title>
        <authorList>
            <person name="Tian J."/>
            <person name="Yang J."/>
            <person name="Li L."/>
            <person name="Ruan L."/>
            <person name="Wei W."/>
            <person name="Zheng G."/>
            <person name="Wei Z."/>
            <person name="Yang S."/>
            <person name="Ge M."/>
            <person name="Jiang W."/>
            <person name="Lu Y."/>
        </authorList>
    </citation>
    <scope>NUCLEOTIDE SEQUENCE [LARGE SCALE GENOMIC DNA]</scope>
    <source>
        <strain evidence="1 2">HCCB 10218</strain>
    </source>
</reference>
<name>A0A0M5IVE9_STRPR</name>
<dbReference type="SUPFAM" id="SSF53474">
    <property type="entry name" value="alpha/beta-Hydrolases"/>
    <property type="match status" value="1"/>
</dbReference>
<dbReference type="RefSeq" id="WP_005321539.1">
    <property type="nucleotide sequence ID" value="NZ_CP011340.1"/>
</dbReference>
<dbReference type="KEGG" id="spri:SPRI_7030"/>
<dbReference type="InterPro" id="IPR029058">
    <property type="entry name" value="AB_hydrolase_fold"/>
</dbReference>
<evidence type="ECO:0000313" key="1">
    <source>
        <dbReference type="EMBL" id="ALC25336.1"/>
    </source>
</evidence>
<organism evidence="1">
    <name type="scientific">Streptomyces pristinaespiralis</name>
    <dbReference type="NCBI Taxonomy" id="38300"/>
    <lineage>
        <taxon>Bacteria</taxon>
        <taxon>Bacillati</taxon>
        <taxon>Actinomycetota</taxon>
        <taxon>Actinomycetes</taxon>
        <taxon>Kitasatosporales</taxon>
        <taxon>Streptomycetaceae</taxon>
        <taxon>Streptomyces</taxon>
    </lineage>
</organism>
<dbReference type="Proteomes" id="UP000060513">
    <property type="component" value="Chromosome"/>
</dbReference>
<protein>
    <submittedName>
        <fullName evidence="1">Uncharacterized protein</fullName>
    </submittedName>
</protein>
<dbReference type="PATRIC" id="fig|38300.4.peg.7360"/>
<dbReference type="GeneID" id="97231939"/>
<accession>A0A0M5IVE9</accession>
<sequence length="53" mass="6047">MTPPLHRPRRQWHVVPGVGHVLQAERAQPVAEAMARILARIMARFLARRLITA</sequence>
<dbReference type="AlphaFoldDB" id="A0A0M5IVE9"/>
<proteinExistence type="predicted"/>
<gene>
    <name evidence="1" type="ORF">SPRI_7030</name>
</gene>
<evidence type="ECO:0000313" key="2">
    <source>
        <dbReference type="Proteomes" id="UP000060513"/>
    </source>
</evidence>